<organism evidence="3 4">
    <name type="scientific">Asticcacaulis biprosthecium C19</name>
    <dbReference type="NCBI Taxonomy" id="715226"/>
    <lineage>
        <taxon>Bacteria</taxon>
        <taxon>Pseudomonadati</taxon>
        <taxon>Pseudomonadota</taxon>
        <taxon>Alphaproteobacteria</taxon>
        <taxon>Caulobacterales</taxon>
        <taxon>Caulobacteraceae</taxon>
        <taxon>Asticcacaulis</taxon>
    </lineage>
</organism>
<proteinExistence type="predicted"/>
<evidence type="ECO:0000313" key="4">
    <source>
        <dbReference type="Proteomes" id="UP000006512"/>
    </source>
</evidence>
<sequence>MPTFLPALIILSAAALAVLIILYRIYESRVEQPKKLEDEVKEALGGAKPDVESIEPVRKAACAISYMADKIVIVREFGKLPTRTYTIADLYGLEVFVDGRIFARVVRAGSAKPLDTGSYKAIDDIAPTVNDVTVRLIFDDPIHPDFQLILWRPDDALTARAEGPRAAMARARKWFHHVEAILRRPIHVKVPPPALHAPVPEPAKPPVLPAAAAAPVALPEPAPAPQPTASAPPKKSEGDVLNAPLIPYI</sequence>
<dbReference type="OrthoDB" id="7203899at2"/>
<dbReference type="EMBL" id="GL883079">
    <property type="protein sequence ID" value="EGF90218.1"/>
    <property type="molecule type" value="Genomic_DNA"/>
</dbReference>
<keyword evidence="2" id="KW-1133">Transmembrane helix</keyword>
<dbReference type="HOGENOM" id="CLU_1114058_0_0_5"/>
<protein>
    <submittedName>
        <fullName evidence="3">Uncharacterized protein</fullName>
    </submittedName>
</protein>
<accession>F4QPT1</accession>
<evidence type="ECO:0000256" key="2">
    <source>
        <dbReference type="SAM" id="Phobius"/>
    </source>
</evidence>
<feature type="region of interest" description="Disordered" evidence="1">
    <location>
        <begin position="210"/>
        <end position="243"/>
    </location>
</feature>
<keyword evidence="2" id="KW-0472">Membrane</keyword>
<keyword evidence="2" id="KW-0812">Transmembrane</keyword>
<dbReference type="RefSeq" id="WP_006274017.1">
    <property type="nucleotide sequence ID" value="NZ_GL883079.1"/>
</dbReference>
<dbReference type="STRING" id="715226.ABI_32340"/>
<gene>
    <name evidence="3" type="ORF">ABI_32340</name>
</gene>
<dbReference type="Proteomes" id="UP000006512">
    <property type="component" value="Unassembled WGS sequence"/>
</dbReference>
<reference evidence="4" key="1">
    <citation type="submission" date="2011-03" db="EMBL/GenBank/DDBJ databases">
        <title>Draft genome sequence of Brevundimonas diminuta.</title>
        <authorList>
            <person name="Brown P.J.B."/>
            <person name="Buechlein A."/>
            <person name="Hemmerich C."/>
            <person name="Brun Y.V."/>
        </authorList>
    </citation>
    <scope>NUCLEOTIDE SEQUENCE [LARGE SCALE GENOMIC DNA]</scope>
    <source>
        <strain evidence="4">C19</strain>
    </source>
</reference>
<dbReference type="AlphaFoldDB" id="F4QPT1"/>
<evidence type="ECO:0000313" key="3">
    <source>
        <dbReference type="EMBL" id="EGF90218.1"/>
    </source>
</evidence>
<feature type="transmembrane region" description="Helical" evidence="2">
    <location>
        <begin position="6"/>
        <end position="26"/>
    </location>
</feature>
<evidence type="ECO:0000256" key="1">
    <source>
        <dbReference type="SAM" id="MobiDB-lite"/>
    </source>
</evidence>
<keyword evidence="4" id="KW-1185">Reference proteome</keyword>
<name>F4QPT1_9CAUL</name>